<feature type="signal peptide" evidence="1">
    <location>
        <begin position="1"/>
        <end position="30"/>
    </location>
</feature>
<dbReference type="OrthoDB" id="5185278at2"/>
<gene>
    <name evidence="2" type="ORF">SAMN05216215_11157</name>
</gene>
<protein>
    <recommendedName>
        <fullName evidence="4">DUF4232 domain-containing protein</fullName>
    </recommendedName>
</protein>
<evidence type="ECO:0000256" key="1">
    <source>
        <dbReference type="SAM" id="SignalP"/>
    </source>
</evidence>
<reference evidence="3" key="1">
    <citation type="submission" date="2016-10" db="EMBL/GenBank/DDBJ databases">
        <authorList>
            <person name="Varghese N."/>
            <person name="Submissions S."/>
        </authorList>
    </citation>
    <scope>NUCLEOTIDE SEQUENCE [LARGE SCALE GENOMIC DNA]</scope>
    <source>
        <strain evidence="3">CGMCC 4.3530</strain>
    </source>
</reference>
<dbReference type="AlphaFoldDB" id="A0A1H3U7H6"/>
<accession>A0A1H3U7H6</accession>
<dbReference type="Proteomes" id="UP000199529">
    <property type="component" value="Unassembled WGS sequence"/>
</dbReference>
<proteinExistence type="predicted"/>
<organism evidence="2 3">
    <name type="scientific">Saccharopolyspora shandongensis</name>
    <dbReference type="NCBI Taxonomy" id="418495"/>
    <lineage>
        <taxon>Bacteria</taxon>
        <taxon>Bacillati</taxon>
        <taxon>Actinomycetota</taxon>
        <taxon>Actinomycetes</taxon>
        <taxon>Pseudonocardiales</taxon>
        <taxon>Pseudonocardiaceae</taxon>
        <taxon>Saccharopolyspora</taxon>
    </lineage>
</organism>
<dbReference type="STRING" id="418495.SAMN05216215_11157"/>
<keyword evidence="3" id="KW-1185">Reference proteome</keyword>
<feature type="chain" id="PRO_5011759605" description="DUF4232 domain-containing protein" evidence="1">
    <location>
        <begin position="31"/>
        <end position="174"/>
    </location>
</feature>
<evidence type="ECO:0008006" key="4">
    <source>
        <dbReference type="Google" id="ProtNLM"/>
    </source>
</evidence>
<dbReference type="EMBL" id="FNOK01000115">
    <property type="protein sequence ID" value="SDZ58390.1"/>
    <property type="molecule type" value="Genomic_DNA"/>
</dbReference>
<name>A0A1H3U7H6_9PSEU</name>
<sequence>MTAKFRRIIVTTAVASATGLSALTAGSAVANPSDAPCTSDDINVTVTKDLAEPGEFEAFLIKYTAANPTTKCTLQGPPLKVGLYSESGPVPGVVVESDDSPGEPVIVEGSLFGISRISQRTTNPPNPVIPASVEFELPGVPDGQGAHEVAAWPAGEPIKGSAPYATPITQSAAD</sequence>
<evidence type="ECO:0000313" key="2">
    <source>
        <dbReference type="EMBL" id="SDZ58390.1"/>
    </source>
</evidence>
<keyword evidence="1" id="KW-0732">Signal</keyword>
<dbReference type="RefSeq" id="WP_093278949.1">
    <property type="nucleotide sequence ID" value="NZ_FNOK01000115.1"/>
</dbReference>
<evidence type="ECO:0000313" key="3">
    <source>
        <dbReference type="Proteomes" id="UP000199529"/>
    </source>
</evidence>